<evidence type="ECO:0000313" key="3">
    <source>
        <dbReference type="Proteomes" id="UP001159641"/>
    </source>
</evidence>
<feature type="compositionally biased region" description="Gly residues" evidence="1">
    <location>
        <begin position="1"/>
        <end position="11"/>
    </location>
</feature>
<reference evidence="2 3" key="1">
    <citation type="submission" date="2022-11" db="EMBL/GenBank/DDBJ databases">
        <title>Whole genome sequence of Eschrichtius robustus ER-17-0199.</title>
        <authorList>
            <person name="Bruniche-Olsen A."/>
            <person name="Black A.N."/>
            <person name="Fields C.J."/>
            <person name="Walden K."/>
            <person name="Dewoody J.A."/>
        </authorList>
    </citation>
    <scope>NUCLEOTIDE SEQUENCE [LARGE SCALE GENOMIC DNA]</scope>
    <source>
        <strain evidence="2">ER-17-0199</strain>
        <tissue evidence="2">Blubber</tissue>
    </source>
</reference>
<comment type="caution">
    <text evidence="2">The sequence shown here is derived from an EMBL/GenBank/DDBJ whole genome shotgun (WGS) entry which is preliminary data.</text>
</comment>
<keyword evidence="3" id="KW-1185">Reference proteome</keyword>
<evidence type="ECO:0000313" key="2">
    <source>
        <dbReference type="EMBL" id="KAJ8782807.1"/>
    </source>
</evidence>
<sequence length="293" mass="29776">MGGAGGPGGVGATRPLGRSAPGPAPAWFPLLSRRALGSQPSLFRQPGCWRVRPPSLTGLLCGCGDVGDCGAAEETEGWGGGATAPAGDGEEGGRGTTGAPVKTTTLPGGAAAPWGPLCGPKTFSQTPSLVPGPPKAQSPGWAARPPCVPRGAREGPFRSSTKTPRCFSAPQGQPGPFPPRPRVRGAAFKPQSPKTRHQSTQNKTPSGEEAAPVRAGAGPLSSARVRFLLNHPAGPTARMPPGPPPAPPRRFSGAEAPFFCAPLRGRASRGEGSSRNPPAAKPRPKGPRARRPI</sequence>
<dbReference type="AlphaFoldDB" id="A0AB34GQM6"/>
<dbReference type="Proteomes" id="UP001159641">
    <property type="component" value="Unassembled WGS sequence"/>
</dbReference>
<evidence type="ECO:0000256" key="1">
    <source>
        <dbReference type="SAM" id="MobiDB-lite"/>
    </source>
</evidence>
<protein>
    <recommendedName>
        <fullName evidence="4">Basic proline-rich protein</fullName>
    </recommendedName>
</protein>
<accession>A0AB34GQM6</accession>
<organism evidence="2 3">
    <name type="scientific">Eschrichtius robustus</name>
    <name type="common">California gray whale</name>
    <name type="synonym">Eschrichtius gibbosus</name>
    <dbReference type="NCBI Taxonomy" id="9764"/>
    <lineage>
        <taxon>Eukaryota</taxon>
        <taxon>Metazoa</taxon>
        <taxon>Chordata</taxon>
        <taxon>Craniata</taxon>
        <taxon>Vertebrata</taxon>
        <taxon>Euteleostomi</taxon>
        <taxon>Mammalia</taxon>
        <taxon>Eutheria</taxon>
        <taxon>Laurasiatheria</taxon>
        <taxon>Artiodactyla</taxon>
        <taxon>Whippomorpha</taxon>
        <taxon>Cetacea</taxon>
        <taxon>Mysticeti</taxon>
        <taxon>Eschrichtiidae</taxon>
        <taxon>Eschrichtius</taxon>
    </lineage>
</organism>
<evidence type="ECO:0008006" key="4">
    <source>
        <dbReference type="Google" id="ProtNLM"/>
    </source>
</evidence>
<feature type="region of interest" description="Disordered" evidence="1">
    <location>
        <begin position="1"/>
        <end position="22"/>
    </location>
</feature>
<feature type="compositionally biased region" description="Pro residues" evidence="1">
    <location>
        <begin position="238"/>
        <end position="248"/>
    </location>
</feature>
<dbReference type="EMBL" id="JAIQCJ010002089">
    <property type="protein sequence ID" value="KAJ8782807.1"/>
    <property type="molecule type" value="Genomic_DNA"/>
</dbReference>
<feature type="region of interest" description="Disordered" evidence="1">
    <location>
        <begin position="76"/>
        <end position="293"/>
    </location>
</feature>
<proteinExistence type="predicted"/>
<feature type="compositionally biased region" description="Basic residues" evidence="1">
    <location>
        <begin position="282"/>
        <end position="293"/>
    </location>
</feature>
<name>A0AB34GQM6_ESCRO</name>
<gene>
    <name evidence="2" type="ORF">J1605_009415</name>
</gene>